<proteinExistence type="predicted"/>
<reference evidence="1 2" key="1">
    <citation type="submission" date="2018-02" db="EMBL/GenBank/DDBJ databases">
        <title>Genome sequence of the basidiomycete white-rot fungus Phlebia centrifuga.</title>
        <authorList>
            <person name="Granchi Z."/>
            <person name="Peng M."/>
            <person name="de Vries R.P."/>
            <person name="Hilden K."/>
            <person name="Makela M.R."/>
            <person name="Grigoriev I."/>
            <person name="Riley R."/>
        </authorList>
    </citation>
    <scope>NUCLEOTIDE SEQUENCE [LARGE SCALE GENOMIC DNA]</scope>
    <source>
        <strain evidence="1 2">FBCC195</strain>
    </source>
</reference>
<protein>
    <submittedName>
        <fullName evidence="1">Uncharacterized protein</fullName>
    </submittedName>
</protein>
<dbReference type="Proteomes" id="UP000186601">
    <property type="component" value="Unassembled WGS sequence"/>
</dbReference>
<name>A0A2R6RIE9_9APHY</name>
<comment type="caution">
    <text evidence="1">The sequence shown here is derived from an EMBL/GenBank/DDBJ whole genome shotgun (WGS) entry which is preliminary data.</text>
</comment>
<dbReference type="AlphaFoldDB" id="A0A2R6RIE9"/>
<dbReference type="EMBL" id="MLYV02000255">
    <property type="protein sequence ID" value="PSS29807.1"/>
    <property type="molecule type" value="Genomic_DNA"/>
</dbReference>
<organism evidence="1 2">
    <name type="scientific">Hermanssonia centrifuga</name>
    <dbReference type="NCBI Taxonomy" id="98765"/>
    <lineage>
        <taxon>Eukaryota</taxon>
        <taxon>Fungi</taxon>
        <taxon>Dikarya</taxon>
        <taxon>Basidiomycota</taxon>
        <taxon>Agaricomycotina</taxon>
        <taxon>Agaricomycetes</taxon>
        <taxon>Polyporales</taxon>
        <taxon>Meruliaceae</taxon>
        <taxon>Hermanssonia</taxon>
    </lineage>
</organism>
<sequence>MRRLLLRDDLVSNDTLLACKRAMPSDLYSSSRLIYALGQPFYLRFRWNFKLWIINTSGDKESTVDMVWVLPRTNKCRLVYPSTYTQTPYSSRKMAKIISDGSAICCFELSKLPEHEGTRSIVIRVLKVVEPTIRTPQDVLDLHLPEIVEGGLLMKNMTEVIRYEVPEDEKRIHVLDKWGLRYLKEYPEAVGSFWPPSP</sequence>
<dbReference type="OrthoDB" id="3267144at2759"/>
<evidence type="ECO:0000313" key="2">
    <source>
        <dbReference type="Proteomes" id="UP000186601"/>
    </source>
</evidence>
<evidence type="ECO:0000313" key="1">
    <source>
        <dbReference type="EMBL" id="PSS29807.1"/>
    </source>
</evidence>
<keyword evidence="2" id="KW-1185">Reference proteome</keyword>
<gene>
    <name evidence="1" type="ORF">PHLCEN_2v2703</name>
</gene>
<accession>A0A2R6RIE9</accession>